<feature type="region of interest" description="Disordered" evidence="7">
    <location>
        <begin position="499"/>
        <end position="552"/>
    </location>
</feature>
<dbReference type="PANTHER" id="PTHR43531">
    <property type="entry name" value="PROTEIN ICFG"/>
    <property type="match status" value="1"/>
</dbReference>
<dbReference type="GO" id="GO:0005886">
    <property type="term" value="C:plasma membrane"/>
    <property type="evidence" value="ECO:0007669"/>
    <property type="project" value="TreeGrafter"/>
</dbReference>
<evidence type="ECO:0000313" key="11">
    <source>
        <dbReference type="Proteomes" id="UP001296967"/>
    </source>
</evidence>
<evidence type="ECO:0000256" key="5">
    <source>
        <dbReference type="PROSITE-ProRule" id="PRU00284"/>
    </source>
</evidence>
<feature type="compositionally biased region" description="Basic and acidic residues" evidence="7">
    <location>
        <begin position="528"/>
        <end position="548"/>
    </location>
</feature>
<dbReference type="InterPro" id="IPR051310">
    <property type="entry name" value="MCP_chemotaxis"/>
</dbReference>
<dbReference type="AlphaFoldDB" id="A0AAJ0UDH9"/>
<feature type="compositionally biased region" description="Low complexity" evidence="7">
    <location>
        <begin position="506"/>
        <end position="520"/>
    </location>
</feature>
<dbReference type="PROSITE" id="PS50111">
    <property type="entry name" value="CHEMOTAXIS_TRANSDUC_2"/>
    <property type="match status" value="1"/>
</dbReference>
<feature type="region of interest" description="Disordered" evidence="7">
    <location>
        <begin position="757"/>
        <end position="788"/>
    </location>
</feature>
<evidence type="ECO:0000256" key="6">
    <source>
        <dbReference type="SAM" id="Coils"/>
    </source>
</evidence>
<keyword evidence="2" id="KW-0488">Methylation</keyword>
<feature type="transmembrane region" description="Helical" evidence="8">
    <location>
        <begin position="17"/>
        <end position="40"/>
    </location>
</feature>
<keyword evidence="8" id="KW-1133">Transmembrane helix</keyword>
<dbReference type="Gene3D" id="1.10.287.950">
    <property type="entry name" value="Methyl-accepting chemotaxis protein"/>
    <property type="match status" value="1"/>
</dbReference>
<dbReference type="GO" id="GO:0007165">
    <property type="term" value="P:signal transduction"/>
    <property type="evidence" value="ECO:0007669"/>
    <property type="project" value="UniProtKB-KW"/>
</dbReference>
<evidence type="ECO:0000259" key="9">
    <source>
        <dbReference type="PROSITE" id="PS50111"/>
    </source>
</evidence>
<keyword evidence="8" id="KW-0472">Membrane</keyword>
<dbReference type="Proteomes" id="UP001296967">
    <property type="component" value="Unassembled WGS sequence"/>
</dbReference>
<feature type="coiled-coil region" evidence="6">
    <location>
        <begin position="627"/>
        <end position="654"/>
    </location>
</feature>
<dbReference type="PANTHER" id="PTHR43531:SF14">
    <property type="entry name" value="METHYL-ACCEPTING CHEMOTAXIS PROTEIN I-RELATED"/>
    <property type="match status" value="1"/>
</dbReference>
<dbReference type="PRINTS" id="PR00260">
    <property type="entry name" value="CHEMTRNSDUCR"/>
</dbReference>
<evidence type="ECO:0000256" key="7">
    <source>
        <dbReference type="SAM" id="MobiDB-lite"/>
    </source>
</evidence>
<organism evidence="10 11">
    <name type="scientific">Halochromatium salexigens</name>
    <name type="common">Chromatium salexigens</name>
    <dbReference type="NCBI Taxonomy" id="49447"/>
    <lineage>
        <taxon>Bacteria</taxon>
        <taxon>Pseudomonadati</taxon>
        <taxon>Pseudomonadota</taxon>
        <taxon>Gammaproteobacteria</taxon>
        <taxon>Chromatiales</taxon>
        <taxon>Chromatiaceae</taxon>
        <taxon>Halochromatium</taxon>
    </lineage>
</organism>
<gene>
    <name evidence="10" type="ORF">CCR82_02610</name>
</gene>
<dbReference type="GO" id="GO:0004888">
    <property type="term" value="F:transmembrane signaling receptor activity"/>
    <property type="evidence" value="ECO:0007669"/>
    <property type="project" value="InterPro"/>
</dbReference>
<evidence type="ECO:0000256" key="4">
    <source>
        <dbReference type="ARBA" id="ARBA00029447"/>
    </source>
</evidence>
<sequence length="788" mass="85328">MDFKDNMFQDLKLSSKIILGFAALIAIIALLGGIATLNMLAVKNKSVMLAEEYVPEVEVASRLRGAANRLMYAMRGYGLTGADNHWQEAEAEAALLDEALADATALNKTASHLSALSGQIATAQQARDTYVDLMEQTRQLTERFKANRQQLDDNAADYMQAANKFLELENALFEQALEERLAKVQAVNRIVELGSSARVANFQAQAMRQPALRQEAIEHLTAIAPEIDVIRPITRLQEDITQLDTIEQSAADYQAAIVAYGMEADKDFAANEQLLGQLRKAMDLEASRFVDASKAFLENQIEALATDMTNGHRAITLANQIVDLGNETRISAFKAQALNDLSYIEDALDTNMPKIQDLLTTLEDSVTDTALLDQIAATGSAATGYQTAMERLVENWNIRERLALERTDAGRQLITACKATADAGLENTQQIADDTKNTMTLSSLVVGIGLVVALVLGIVLAWLITRSIVGPINRVVKDLQDGSEQVATVSGHVNISSQQMAEGAGEQASSLEETSSSVEEMAAGTRQNAEHAREADTLSRTANDKADQGVKAARATAEEVRKRIEKLDTAIKAIEESTNSTAKVVSTIDGIAFQTNLLALNAAVEAARAGEQGKGFAVVADEVRKLAQRSAEEVKNTNELMKSAQDNAARIKDVSAELEKYLGKAVAEEMVSLFEETVHASTQVTQLMSEVATASDEQARGVEQINLAVSQMDKVTQISASNAEESSAASEELANQANQLKQIVADLRYLVDGVRTDDTGADSSGDEHAFSQHPPLLQQQSRQTHDEF</sequence>
<dbReference type="InterPro" id="IPR004090">
    <property type="entry name" value="Chemotax_Me-accpt_rcpt"/>
</dbReference>
<dbReference type="InterPro" id="IPR004089">
    <property type="entry name" value="MCPsignal_dom"/>
</dbReference>
<comment type="similarity">
    <text evidence="4">Belongs to the methyl-accepting chemotaxis (MCP) protein family.</text>
</comment>
<reference evidence="10" key="1">
    <citation type="submission" date="2017-05" db="EMBL/GenBank/DDBJ databases">
        <authorList>
            <person name="Imhoff J.F."/>
            <person name="Rahn T."/>
            <person name="Kuenzel S."/>
            <person name="Neulinger S.C."/>
        </authorList>
    </citation>
    <scope>NUCLEOTIDE SEQUENCE</scope>
    <source>
        <strain evidence="10">DSM 4395</strain>
    </source>
</reference>
<comment type="caution">
    <text evidence="10">The sequence shown here is derived from an EMBL/GenBank/DDBJ whole genome shotgun (WGS) entry which is preliminary data.</text>
</comment>
<name>A0AAJ0UDH9_HALSE</name>
<feature type="domain" description="Methyl-accepting transducer" evidence="9">
    <location>
        <begin position="482"/>
        <end position="734"/>
    </location>
</feature>
<dbReference type="SMART" id="SM00283">
    <property type="entry name" value="MA"/>
    <property type="match status" value="1"/>
</dbReference>
<proteinExistence type="inferred from homology"/>
<protein>
    <recommendedName>
        <fullName evidence="9">Methyl-accepting transducer domain-containing protein</fullName>
    </recommendedName>
</protein>
<evidence type="ECO:0000313" key="10">
    <source>
        <dbReference type="EMBL" id="MBK5929454.1"/>
    </source>
</evidence>
<evidence type="ECO:0000256" key="2">
    <source>
        <dbReference type="ARBA" id="ARBA00022481"/>
    </source>
</evidence>
<dbReference type="FunFam" id="1.10.287.950:FF:000001">
    <property type="entry name" value="Methyl-accepting chemotaxis sensory transducer"/>
    <property type="match status" value="1"/>
</dbReference>
<keyword evidence="8" id="KW-0812">Transmembrane</keyword>
<dbReference type="SUPFAM" id="SSF58104">
    <property type="entry name" value="Methyl-accepting chemotaxis protein (MCP) signaling domain"/>
    <property type="match status" value="1"/>
</dbReference>
<dbReference type="GO" id="GO:0006935">
    <property type="term" value="P:chemotaxis"/>
    <property type="evidence" value="ECO:0007669"/>
    <property type="project" value="InterPro"/>
</dbReference>
<keyword evidence="3 5" id="KW-0807">Transducer</keyword>
<feature type="transmembrane region" description="Helical" evidence="8">
    <location>
        <begin position="444"/>
        <end position="464"/>
    </location>
</feature>
<dbReference type="EMBL" id="NHSF01000015">
    <property type="protein sequence ID" value="MBK5929454.1"/>
    <property type="molecule type" value="Genomic_DNA"/>
</dbReference>
<comment type="subcellular location">
    <subcellularLocation>
        <location evidence="1">Membrane</location>
    </subcellularLocation>
</comment>
<dbReference type="Pfam" id="PF00015">
    <property type="entry name" value="MCPsignal"/>
    <property type="match status" value="1"/>
</dbReference>
<reference evidence="10" key="2">
    <citation type="journal article" date="2020" name="Microorganisms">
        <title>Osmotic Adaptation and Compatible Solute Biosynthesis of Phototrophic Bacteria as Revealed from Genome Analyses.</title>
        <authorList>
            <person name="Imhoff J.F."/>
            <person name="Rahn T."/>
            <person name="Kunzel S."/>
            <person name="Keller A."/>
            <person name="Neulinger S.C."/>
        </authorList>
    </citation>
    <scope>NUCLEOTIDE SEQUENCE</scope>
    <source>
        <strain evidence="10">DSM 4395</strain>
    </source>
</reference>
<evidence type="ECO:0000256" key="3">
    <source>
        <dbReference type="ARBA" id="ARBA00023224"/>
    </source>
</evidence>
<keyword evidence="6" id="KW-0175">Coiled coil</keyword>
<evidence type="ECO:0000256" key="1">
    <source>
        <dbReference type="ARBA" id="ARBA00004370"/>
    </source>
</evidence>
<evidence type="ECO:0000256" key="8">
    <source>
        <dbReference type="SAM" id="Phobius"/>
    </source>
</evidence>
<accession>A0AAJ0UDH9</accession>
<feature type="coiled-coil region" evidence="6">
    <location>
        <begin position="123"/>
        <end position="154"/>
    </location>
</feature>
<keyword evidence="11" id="KW-1185">Reference proteome</keyword>